<evidence type="ECO:0000313" key="2">
    <source>
        <dbReference type="Proteomes" id="UP000051836"/>
    </source>
</evidence>
<comment type="caution">
    <text evidence="1">The sequence shown here is derived from an EMBL/GenBank/DDBJ whole genome shotgun (WGS) entry which is preliminary data.</text>
</comment>
<proteinExistence type="predicted"/>
<protein>
    <submittedName>
        <fullName evidence="1">Uncharacterized protein</fullName>
    </submittedName>
</protein>
<sequence length="70" mass="8323">MGRRIERTQLPRVETRIAQQPRTFEALLLSWYYSDHLKTHISMNECTKDFKAFGFNEMRQSTLEAICILT</sequence>
<accession>A0A0Q3PAN9</accession>
<organism evidence="1 2">
    <name type="scientific">Amazona aestiva</name>
    <name type="common">Blue-fronted Amazon parrot</name>
    <dbReference type="NCBI Taxonomy" id="12930"/>
    <lineage>
        <taxon>Eukaryota</taxon>
        <taxon>Metazoa</taxon>
        <taxon>Chordata</taxon>
        <taxon>Craniata</taxon>
        <taxon>Vertebrata</taxon>
        <taxon>Euteleostomi</taxon>
        <taxon>Archelosauria</taxon>
        <taxon>Archosauria</taxon>
        <taxon>Dinosauria</taxon>
        <taxon>Saurischia</taxon>
        <taxon>Theropoda</taxon>
        <taxon>Coelurosauria</taxon>
        <taxon>Aves</taxon>
        <taxon>Neognathae</taxon>
        <taxon>Neoaves</taxon>
        <taxon>Telluraves</taxon>
        <taxon>Australaves</taxon>
        <taxon>Psittaciformes</taxon>
        <taxon>Psittacidae</taxon>
        <taxon>Amazona</taxon>
    </lineage>
</organism>
<gene>
    <name evidence="1" type="ORF">AAES_119727</name>
</gene>
<dbReference type="EMBL" id="LMAW01002699">
    <property type="protein sequence ID" value="KQK77963.1"/>
    <property type="molecule type" value="Genomic_DNA"/>
</dbReference>
<name>A0A0Q3PAN9_AMAAE</name>
<reference evidence="1 2" key="1">
    <citation type="submission" date="2015-10" db="EMBL/GenBank/DDBJ databases">
        <authorList>
            <person name="Gilbert D.G."/>
        </authorList>
    </citation>
    <scope>NUCLEOTIDE SEQUENCE [LARGE SCALE GENOMIC DNA]</scope>
    <source>
        <strain evidence="1">FVVF132</strain>
    </source>
</reference>
<keyword evidence="2" id="KW-1185">Reference proteome</keyword>
<evidence type="ECO:0000313" key="1">
    <source>
        <dbReference type="EMBL" id="KQK77963.1"/>
    </source>
</evidence>
<dbReference type="Proteomes" id="UP000051836">
    <property type="component" value="Unassembled WGS sequence"/>
</dbReference>
<dbReference type="AlphaFoldDB" id="A0A0Q3PAN9"/>